<comment type="caution">
    <text evidence="1">The sequence shown here is derived from an EMBL/GenBank/DDBJ whole genome shotgun (WGS) entry which is preliminary data.</text>
</comment>
<evidence type="ECO:0000313" key="2">
    <source>
        <dbReference type="Proteomes" id="UP000613401"/>
    </source>
</evidence>
<dbReference type="AlphaFoldDB" id="A0A8H4CKQ8"/>
<evidence type="ECO:0000313" key="1">
    <source>
        <dbReference type="EMBL" id="KAF3805783.1"/>
    </source>
</evidence>
<gene>
    <name evidence="1" type="ORF">GCG54_00005147</name>
</gene>
<reference evidence="1" key="2">
    <citation type="submission" date="2020-03" db="EMBL/GenBank/DDBJ databases">
        <authorList>
            <person name="Fu F.-F."/>
            <person name="Chen J."/>
        </authorList>
    </citation>
    <scope>NUCLEOTIDE SEQUENCE</scope>
    <source>
        <strain evidence="1">Lc1</strain>
    </source>
</reference>
<proteinExistence type="predicted"/>
<accession>A0A8H4CKQ8</accession>
<protein>
    <submittedName>
        <fullName evidence="1">Uncharacterized protein</fullName>
    </submittedName>
</protein>
<reference evidence="1" key="1">
    <citation type="journal article" date="2020" name="Phytopathology">
        <title>Genome sequence and comparative analysis of Colletotrichum gloeosporioides isolated from Liriodendron leaves.</title>
        <authorList>
            <person name="Fu F.F."/>
            <person name="Hao Z."/>
            <person name="Wang P."/>
            <person name="Lu Y."/>
            <person name="Xue L.J."/>
            <person name="Wei G."/>
            <person name="Tian Y."/>
            <person name="Baishi H."/>
            <person name="Xu H."/>
            <person name="Shi J."/>
            <person name="Cheng T."/>
            <person name="Wang G."/>
            <person name="Yi Y."/>
            <person name="Chen J."/>
        </authorList>
    </citation>
    <scope>NUCLEOTIDE SEQUENCE</scope>
    <source>
        <strain evidence="1">Lc1</strain>
    </source>
</reference>
<name>A0A8H4CKQ8_COLGL</name>
<organism evidence="1 2">
    <name type="scientific">Colletotrichum gloeosporioides</name>
    <name type="common">Anthracnose fungus</name>
    <name type="synonym">Glomerella cingulata</name>
    <dbReference type="NCBI Taxonomy" id="474922"/>
    <lineage>
        <taxon>Eukaryota</taxon>
        <taxon>Fungi</taxon>
        <taxon>Dikarya</taxon>
        <taxon>Ascomycota</taxon>
        <taxon>Pezizomycotina</taxon>
        <taxon>Sordariomycetes</taxon>
        <taxon>Hypocreomycetidae</taxon>
        <taxon>Glomerellales</taxon>
        <taxon>Glomerellaceae</taxon>
        <taxon>Colletotrichum</taxon>
        <taxon>Colletotrichum gloeosporioides species complex</taxon>
    </lineage>
</organism>
<keyword evidence="2" id="KW-1185">Reference proteome</keyword>
<sequence>MNQTTEEEPQPDEFADAYPYLDRDYIHYKHTFGRDPGAKVVGLLADGGILILRNCDAVELAFLQLDRLEPTPRPIDRMLEDAHCERMRMLGAECWKNDEAFAVHEAFEGNKSYREDVLIAGYPATGGVWVLQAKPAAAAQAGVGRIKNARDMEERCRLIEKLGGTFHEDLKEATSLFSEDRIRSPSGGYYCGNVLSYEHMRDLERESYGG</sequence>
<dbReference type="GeneID" id="69012299"/>
<dbReference type="RefSeq" id="XP_045264942.1">
    <property type="nucleotide sequence ID" value="XM_045405178.1"/>
</dbReference>
<dbReference type="Proteomes" id="UP000613401">
    <property type="component" value="Unassembled WGS sequence"/>
</dbReference>
<dbReference type="EMBL" id="WVTB01000040">
    <property type="protein sequence ID" value="KAF3805783.1"/>
    <property type="molecule type" value="Genomic_DNA"/>
</dbReference>